<organism evidence="14 15">
    <name type="scientific">Fundicoccus ignavus</name>
    <dbReference type="NCBI Taxonomy" id="2664442"/>
    <lineage>
        <taxon>Bacteria</taxon>
        <taxon>Bacillati</taxon>
        <taxon>Bacillota</taxon>
        <taxon>Bacilli</taxon>
        <taxon>Lactobacillales</taxon>
        <taxon>Aerococcaceae</taxon>
        <taxon>Fundicoccus</taxon>
    </lineage>
</organism>
<dbReference type="PANTHER" id="PTHR32309">
    <property type="entry name" value="TYROSINE-PROTEIN KINASE"/>
    <property type="match status" value="1"/>
</dbReference>
<keyword evidence="6 12" id="KW-0812">Transmembrane</keyword>
<dbReference type="PANTHER" id="PTHR32309:SF13">
    <property type="entry name" value="FERRIC ENTEROBACTIN TRANSPORT PROTEIN FEPE"/>
    <property type="match status" value="1"/>
</dbReference>
<dbReference type="AlphaFoldDB" id="A0A844BY13"/>
<sequence length="244" mass="27118">MKEEISLKDLYQILKKHFFTIVIAIVLGIIASVLIMMFFITPKYNSQAQLLVNQQGEVTQTTIQSNEIQANIQLINTYSDIITGHSVLTQVNNNLGSNYPIGTLSDAINVGQSTNSQAFNLTVTMETPEEAQLVLNEIINVFEATVREVYDVASILVLSPATYNPNRVSPKLTMFILIGAIIGLAISTLIILVIELMDTTIKEDDYLSQLGLINLGHVYELSTKELKQTRLTSEQGKSRARERV</sequence>
<comment type="function">
    <text evidence="11">Required for CpsD phosphorylation. Involved in the regulation of capsular polysaccharide biosynthesis. May be part of a complex that directs the coordinated polymerization and export to the cell surface of the capsular polysaccharide.</text>
</comment>
<accession>A0A844BY13</accession>
<keyword evidence="9 12" id="KW-0472">Membrane</keyword>
<comment type="pathway">
    <text evidence="2">Capsule biogenesis; capsule polysaccharide biosynthesis.</text>
</comment>
<name>A0A844BY13_9LACT</name>
<gene>
    <name evidence="14" type="ORF">GF867_04875</name>
</gene>
<evidence type="ECO:0000256" key="7">
    <source>
        <dbReference type="ARBA" id="ARBA00022903"/>
    </source>
</evidence>
<dbReference type="EMBL" id="WJQT01000004">
    <property type="protein sequence ID" value="MRJ46904.1"/>
    <property type="molecule type" value="Genomic_DNA"/>
</dbReference>
<keyword evidence="7" id="KW-0972">Capsule biogenesis/degradation</keyword>
<evidence type="ECO:0000256" key="8">
    <source>
        <dbReference type="ARBA" id="ARBA00022989"/>
    </source>
</evidence>
<dbReference type="RefSeq" id="WP_153831985.1">
    <property type="nucleotide sequence ID" value="NZ_WJQT01000004.1"/>
</dbReference>
<dbReference type="GO" id="GO:0000271">
    <property type="term" value="P:polysaccharide biosynthetic process"/>
    <property type="evidence" value="ECO:0007669"/>
    <property type="project" value="UniProtKB-KW"/>
</dbReference>
<evidence type="ECO:0000313" key="14">
    <source>
        <dbReference type="EMBL" id="MRJ46904.1"/>
    </source>
</evidence>
<evidence type="ECO:0000256" key="6">
    <source>
        <dbReference type="ARBA" id="ARBA00022692"/>
    </source>
</evidence>
<evidence type="ECO:0000256" key="12">
    <source>
        <dbReference type="SAM" id="Phobius"/>
    </source>
</evidence>
<reference evidence="14 15" key="1">
    <citation type="submission" date="2019-11" db="EMBL/GenBank/DDBJ databases">
        <title>Characterisation of Fundicoccus ignavus gen. nov. sp. nov., a novel genus of the family Aerococcaceae from bulk tank milk.</title>
        <authorList>
            <person name="Siebert A."/>
            <person name="Huptas C."/>
            <person name="Wenning M."/>
            <person name="Scherer S."/>
            <person name="Doll E.V."/>
        </authorList>
    </citation>
    <scope>NUCLEOTIDE SEQUENCE [LARGE SCALE GENOMIC DNA]</scope>
    <source>
        <strain evidence="14 15">DSM 109652</strain>
    </source>
</reference>
<comment type="subcellular location">
    <subcellularLocation>
        <location evidence="1">Cell membrane</location>
        <topology evidence="1">Multi-pass membrane protein</topology>
    </subcellularLocation>
</comment>
<feature type="domain" description="Polysaccharide chain length determinant N-terminal" evidence="13">
    <location>
        <begin position="3"/>
        <end position="94"/>
    </location>
</feature>
<dbReference type="InterPro" id="IPR003856">
    <property type="entry name" value="LPS_length_determ_N"/>
</dbReference>
<evidence type="ECO:0000256" key="5">
    <source>
        <dbReference type="ARBA" id="ARBA00022475"/>
    </source>
</evidence>
<dbReference type="GO" id="GO:0005886">
    <property type="term" value="C:plasma membrane"/>
    <property type="evidence" value="ECO:0007669"/>
    <property type="project" value="UniProtKB-SubCell"/>
</dbReference>
<evidence type="ECO:0000256" key="11">
    <source>
        <dbReference type="ARBA" id="ARBA00045736"/>
    </source>
</evidence>
<comment type="caution">
    <text evidence="14">The sequence shown here is derived from an EMBL/GenBank/DDBJ whole genome shotgun (WGS) entry which is preliminary data.</text>
</comment>
<evidence type="ECO:0000259" key="13">
    <source>
        <dbReference type="Pfam" id="PF02706"/>
    </source>
</evidence>
<evidence type="ECO:0000256" key="2">
    <source>
        <dbReference type="ARBA" id="ARBA00005132"/>
    </source>
</evidence>
<evidence type="ECO:0000256" key="3">
    <source>
        <dbReference type="ARBA" id="ARBA00006683"/>
    </source>
</evidence>
<keyword evidence="10" id="KW-0270">Exopolysaccharide synthesis</keyword>
<comment type="similarity">
    <text evidence="3">Belongs to the CpsC/CapA family.</text>
</comment>
<evidence type="ECO:0000256" key="10">
    <source>
        <dbReference type="ARBA" id="ARBA00023169"/>
    </source>
</evidence>
<evidence type="ECO:0000313" key="15">
    <source>
        <dbReference type="Proteomes" id="UP000440066"/>
    </source>
</evidence>
<dbReference type="GO" id="GO:0004713">
    <property type="term" value="F:protein tyrosine kinase activity"/>
    <property type="evidence" value="ECO:0007669"/>
    <property type="project" value="TreeGrafter"/>
</dbReference>
<evidence type="ECO:0000256" key="1">
    <source>
        <dbReference type="ARBA" id="ARBA00004651"/>
    </source>
</evidence>
<dbReference type="Pfam" id="PF02706">
    <property type="entry name" value="Wzz"/>
    <property type="match status" value="1"/>
</dbReference>
<keyword evidence="5" id="KW-1003">Cell membrane</keyword>
<dbReference type="Proteomes" id="UP000440066">
    <property type="component" value="Unassembled WGS sequence"/>
</dbReference>
<proteinExistence type="inferred from homology"/>
<protein>
    <recommendedName>
        <fullName evidence="4">Capsular polysaccharide biosynthesis protein CpsC</fullName>
    </recommendedName>
</protein>
<feature type="transmembrane region" description="Helical" evidence="12">
    <location>
        <begin position="21"/>
        <end position="40"/>
    </location>
</feature>
<evidence type="ECO:0000256" key="4">
    <source>
        <dbReference type="ARBA" id="ARBA00020739"/>
    </source>
</evidence>
<dbReference type="InterPro" id="IPR050445">
    <property type="entry name" value="Bact_polysacc_biosynth/exp"/>
</dbReference>
<keyword evidence="8 12" id="KW-1133">Transmembrane helix</keyword>
<feature type="transmembrane region" description="Helical" evidence="12">
    <location>
        <begin position="172"/>
        <end position="194"/>
    </location>
</feature>
<evidence type="ECO:0000256" key="9">
    <source>
        <dbReference type="ARBA" id="ARBA00023136"/>
    </source>
</evidence>